<proteinExistence type="predicted"/>
<gene>
    <name evidence="1" type="ORF">GCM10023143_31020</name>
</gene>
<keyword evidence="2" id="KW-1185">Reference proteome</keyword>
<protein>
    <submittedName>
        <fullName evidence="1">Uncharacterized protein</fullName>
    </submittedName>
</protein>
<sequence length="143" mass="15860">MYLCFMLPPQDEPYNQLCFYTLSHPDPAFIHQHAVDAYIAQTAGTGTKPISIVFALAGLYLLIEKNYTGRQIQQAHQRMAAHKKHWPFISLPAKRGGITVTEVVAVPAGPQRDEMIHAWCAAVWEAYGAGREAIVAVTEALLK</sequence>
<name>A0ABP8G725_9BACT</name>
<dbReference type="Proteomes" id="UP001501207">
    <property type="component" value="Unassembled WGS sequence"/>
</dbReference>
<accession>A0ABP8G725</accession>
<dbReference type="EMBL" id="BAABFN010000021">
    <property type="protein sequence ID" value="GAA4318340.1"/>
    <property type="molecule type" value="Genomic_DNA"/>
</dbReference>
<dbReference type="InterPro" id="IPR045990">
    <property type="entry name" value="DUF5946"/>
</dbReference>
<reference evidence="2" key="1">
    <citation type="journal article" date="2019" name="Int. J. Syst. Evol. Microbiol.">
        <title>The Global Catalogue of Microorganisms (GCM) 10K type strain sequencing project: providing services to taxonomists for standard genome sequencing and annotation.</title>
        <authorList>
            <consortium name="The Broad Institute Genomics Platform"/>
            <consortium name="The Broad Institute Genome Sequencing Center for Infectious Disease"/>
            <person name="Wu L."/>
            <person name="Ma J."/>
        </authorList>
    </citation>
    <scope>NUCLEOTIDE SEQUENCE [LARGE SCALE GENOMIC DNA]</scope>
    <source>
        <strain evidence="2">JCM 17664</strain>
    </source>
</reference>
<comment type="caution">
    <text evidence="1">The sequence shown here is derived from an EMBL/GenBank/DDBJ whole genome shotgun (WGS) entry which is preliminary data.</text>
</comment>
<evidence type="ECO:0000313" key="2">
    <source>
        <dbReference type="Proteomes" id="UP001501207"/>
    </source>
</evidence>
<organism evidence="1 2">
    <name type="scientific">Compostibacter hankyongensis</name>
    <dbReference type="NCBI Taxonomy" id="1007089"/>
    <lineage>
        <taxon>Bacteria</taxon>
        <taxon>Pseudomonadati</taxon>
        <taxon>Bacteroidota</taxon>
        <taxon>Chitinophagia</taxon>
        <taxon>Chitinophagales</taxon>
        <taxon>Chitinophagaceae</taxon>
        <taxon>Compostibacter</taxon>
    </lineage>
</organism>
<dbReference type="Pfam" id="PF19371">
    <property type="entry name" value="DUF5946"/>
    <property type="match status" value="1"/>
</dbReference>
<evidence type="ECO:0000313" key="1">
    <source>
        <dbReference type="EMBL" id="GAA4318340.1"/>
    </source>
</evidence>